<dbReference type="GO" id="GO:0016020">
    <property type="term" value="C:membrane"/>
    <property type="evidence" value="ECO:0007669"/>
    <property type="project" value="UniProtKB-SubCell"/>
</dbReference>
<dbReference type="InterPro" id="IPR003599">
    <property type="entry name" value="Ig_sub"/>
</dbReference>
<dbReference type="EMBL" id="ABOX02000056">
    <property type="protein sequence ID" value="EEF57829.1"/>
    <property type="molecule type" value="Genomic_DNA"/>
</dbReference>
<gene>
    <name evidence="4" type="ORF">Cflav_PD0811</name>
</gene>
<dbReference type="Gene3D" id="2.60.40.10">
    <property type="entry name" value="Immunoglobulins"/>
    <property type="match status" value="3"/>
</dbReference>
<sequence precursor="true">MNSKNNFTLPPNGLKSIGGRMFLSAVAAMSLAGAALGSPIGMNFVRGPGGDVAGVANATANSLAPTDTAGAPGFTQANWNNLGFVGTNINVLDSSGVPSGVVVSWVSANMWSQSGGGNPGTQGGPDANLMNGYLDSNAGANTTMQANMFNTAANNNRNWPLVYFTGLSAWMAAQGVTAYDLVIYADGDDSGNARTGEYWTIDASGSPTALTYGGDQVSHVFICDRANFTTTGAYAQVPLFVQSGGGAQFGNFPGNYAVFTSLTNDTFMLRDEEFNTRSVINAIQIIPRATAGPATIAPLPDAPTLAHGTVQLRGVVAGRLPFSYQWKKNGVNLANVGNISGANTATLTISNVTAADVAGYTLVVTNPGGVATSSVSALTIVNPTAGSYAEKIATNNPYAYWRFNEANDPSTNYAPAYDIAGGFTGIYGNAALNGYNGVTGPQPTDFPGFENGNTALQSASTAMRTWVTAPALNLNTNAVTMCGWIYPTAAQGGATALLFCRNGNDVAGLGYGNNNNLGYTWNSNSAATYNFASGLVPLTNAWSFVALTVSPTNAVLYLYNTNGQLSVTNAINHTNQAFSGLTYIGCDPSSAATPQGRSFTGMIDEMAVFNRTLPQTEIYNLYKKGLGLAAIAPVIPIQPQSLALFEGRTAKFNVTASGDAPLSFHWRKNGVNLSNGGNISGATTPSLTISNITIANDSASYDLVVGNIAGSLNSSVVTLTVVASNSAPTAYEAKLRTANPISYWRLNEANGSPYSYDYWGGIIATNENVTLGVSGPLPPDYKGFEAGNTAAQYDGLSAATDSSAVGLLNNRSQFSVVGWFNTAGPIGLRVGLFGQNDVVEFGFHGQDPDSPTGQGILGMWTPGGAAFLSQTNVIPGVWYLIAGVGSGTNVSVILLSTNGGGGFQVVQASTSGTTTNYGSSADSFRIGGGGILDTPGVNGNFFTGIIDEVAVFDRALSVGELSDLFGAAFTGGDLPPGISSQTGSLTLYAGRTATFSVNAVGTSLQYHWRKNGVPLADSGNLSGSLTGTLTITNVSAANIASYDVVITNSVGSITSSVVTLGVITPAAGGYEAAVIAANPLAYYRLNETNDPSSGTVVGHDYWGGHNGVYGVGALNGFNGILGPVPPIFTFETNNTGIAVSANTVSSHVTAPFGSLSTNTVTMTMWIQPTGTFDVFAGLLVNRNSGIGGGFGYTGGQLGYTWNNDSGATWGFRSGLVPPLNQWSFVALVVEPTQATLYMINPDGVQSATNVLAHTSDVFGNNWRIGTDDLNNDNSGARDFTGLIDEVAVFNYAMTPAQIKGLYSAGGPPSVTLNIQSSGANVVLTWAQGTLLQATSVAGPWTTNNATSPYTTSPAGAQKFYRVIVK</sequence>
<evidence type="ECO:0000313" key="5">
    <source>
        <dbReference type="Proteomes" id="UP000003688"/>
    </source>
</evidence>
<keyword evidence="5" id="KW-1185">Reference proteome</keyword>
<protein>
    <submittedName>
        <fullName evidence="4">Immunoglobulin I-set domain protein</fullName>
    </submittedName>
</protein>
<feature type="domain" description="Ig-like" evidence="3">
    <location>
        <begin position="633"/>
        <end position="720"/>
    </location>
</feature>
<reference evidence="4 5" key="1">
    <citation type="journal article" date="2011" name="J. Bacteriol.">
        <title>Genome sequence of 'Pedosphaera parvula' Ellin514, an aerobic Verrucomicrobial isolate from pasture soil.</title>
        <authorList>
            <person name="Kant R."/>
            <person name="van Passel M.W."/>
            <person name="Sangwan P."/>
            <person name="Palva A."/>
            <person name="Lucas S."/>
            <person name="Copeland A."/>
            <person name="Lapidus A."/>
            <person name="Glavina Del Rio T."/>
            <person name="Dalin E."/>
            <person name="Tice H."/>
            <person name="Bruce D."/>
            <person name="Goodwin L."/>
            <person name="Pitluck S."/>
            <person name="Chertkov O."/>
            <person name="Larimer F.W."/>
            <person name="Land M.L."/>
            <person name="Hauser L."/>
            <person name="Brettin T.S."/>
            <person name="Detter J.C."/>
            <person name="Han S."/>
            <person name="de Vos W.M."/>
            <person name="Janssen P.H."/>
            <person name="Smidt H."/>
        </authorList>
    </citation>
    <scope>NUCLEOTIDE SEQUENCE [LARGE SCALE GENOMIC DNA]</scope>
    <source>
        <strain evidence="4 5">Ellin514</strain>
    </source>
</reference>
<dbReference type="SUPFAM" id="SSF49899">
    <property type="entry name" value="Concanavalin A-like lectins/glucanases"/>
    <property type="match status" value="3"/>
</dbReference>
<dbReference type="PROSITE" id="PS50835">
    <property type="entry name" value="IG_LIKE"/>
    <property type="match status" value="2"/>
</dbReference>
<dbReference type="InterPro" id="IPR007110">
    <property type="entry name" value="Ig-like_dom"/>
</dbReference>
<proteinExistence type="predicted"/>
<dbReference type="PANTHER" id="PTHR44170">
    <property type="entry name" value="PROTEIN SIDEKICK"/>
    <property type="match status" value="1"/>
</dbReference>
<evidence type="ECO:0000259" key="3">
    <source>
        <dbReference type="PROSITE" id="PS50835"/>
    </source>
</evidence>
<dbReference type="SMART" id="SM00409">
    <property type="entry name" value="IG"/>
    <property type="match status" value="3"/>
</dbReference>
<keyword evidence="1" id="KW-0677">Repeat</keyword>
<dbReference type="OrthoDB" id="188144at2"/>
<dbReference type="Pfam" id="PF13385">
    <property type="entry name" value="Laminin_G_3"/>
    <property type="match status" value="3"/>
</dbReference>
<evidence type="ECO:0000256" key="1">
    <source>
        <dbReference type="ARBA" id="ARBA00022737"/>
    </source>
</evidence>
<dbReference type="InterPro" id="IPR036179">
    <property type="entry name" value="Ig-like_dom_sf"/>
</dbReference>
<dbReference type="RefSeq" id="WP_007418133.1">
    <property type="nucleotide sequence ID" value="NZ_ABOX02000056.1"/>
</dbReference>
<evidence type="ECO:0000313" key="4">
    <source>
        <dbReference type="EMBL" id="EEF57829.1"/>
    </source>
</evidence>
<dbReference type="InterPro" id="IPR013783">
    <property type="entry name" value="Ig-like_fold"/>
</dbReference>
<organism evidence="4 5">
    <name type="scientific">Pedosphaera parvula (strain Ellin514)</name>
    <dbReference type="NCBI Taxonomy" id="320771"/>
    <lineage>
        <taxon>Bacteria</taxon>
        <taxon>Pseudomonadati</taxon>
        <taxon>Verrucomicrobiota</taxon>
        <taxon>Pedosphaerae</taxon>
        <taxon>Pedosphaerales</taxon>
        <taxon>Pedosphaeraceae</taxon>
        <taxon>Pedosphaera</taxon>
    </lineage>
</organism>
<dbReference type="Pfam" id="PF07679">
    <property type="entry name" value="I-set"/>
    <property type="match status" value="3"/>
</dbReference>
<evidence type="ECO:0000256" key="2">
    <source>
        <dbReference type="ARBA" id="ARBA00023157"/>
    </source>
</evidence>
<dbReference type="InterPro" id="IPR013320">
    <property type="entry name" value="ConA-like_dom_sf"/>
</dbReference>
<dbReference type="Gene3D" id="2.60.120.200">
    <property type="match status" value="3"/>
</dbReference>
<name>B9XQP7_PEDPL</name>
<feature type="domain" description="Ig-like" evidence="3">
    <location>
        <begin position="976"/>
        <end position="1059"/>
    </location>
</feature>
<accession>B9XQP7</accession>
<dbReference type="Proteomes" id="UP000003688">
    <property type="component" value="Unassembled WGS sequence"/>
</dbReference>
<dbReference type="GO" id="GO:0098609">
    <property type="term" value="P:cell-cell adhesion"/>
    <property type="evidence" value="ECO:0007669"/>
    <property type="project" value="TreeGrafter"/>
</dbReference>
<comment type="caution">
    <text evidence="4">The sequence shown here is derived from an EMBL/GenBank/DDBJ whole genome shotgun (WGS) entry which is preliminary data.</text>
</comment>
<dbReference type="InterPro" id="IPR013098">
    <property type="entry name" value="Ig_I-set"/>
</dbReference>
<dbReference type="STRING" id="320771.Cflav_PD0811"/>
<dbReference type="SUPFAM" id="SSF48726">
    <property type="entry name" value="Immunoglobulin"/>
    <property type="match status" value="3"/>
</dbReference>
<dbReference type="CDD" id="cd00096">
    <property type="entry name" value="Ig"/>
    <property type="match status" value="1"/>
</dbReference>
<dbReference type="PANTHER" id="PTHR44170:SF6">
    <property type="entry name" value="CONTACTIN"/>
    <property type="match status" value="1"/>
</dbReference>
<keyword evidence="2" id="KW-1015">Disulfide bond</keyword>